<dbReference type="EMBL" id="HBGA01012444">
    <property type="protein sequence ID" value="CAD8993702.1"/>
    <property type="molecule type" value="Transcribed_RNA"/>
</dbReference>
<proteinExistence type="predicted"/>
<protein>
    <submittedName>
        <fullName evidence="1">Uncharacterized protein</fullName>
    </submittedName>
</protein>
<evidence type="ECO:0000313" key="2">
    <source>
        <dbReference type="EMBL" id="CAD8993702.1"/>
    </source>
</evidence>
<name>A0A6U7TM13_9EUGL</name>
<organism evidence="1">
    <name type="scientific">Eutreptiella gymnastica</name>
    <dbReference type="NCBI Taxonomy" id="73025"/>
    <lineage>
        <taxon>Eukaryota</taxon>
        <taxon>Discoba</taxon>
        <taxon>Euglenozoa</taxon>
        <taxon>Euglenida</taxon>
        <taxon>Spirocuta</taxon>
        <taxon>Euglenophyceae</taxon>
        <taxon>Eutreptiales</taxon>
        <taxon>Eutreptiaceae</taxon>
        <taxon>Eutreptiella</taxon>
    </lineage>
</organism>
<dbReference type="EMBL" id="HBGA01012443">
    <property type="protein sequence ID" value="CAD8993701.1"/>
    <property type="molecule type" value="Transcribed_RNA"/>
</dbReference>
<gene>
    <name evidence="1" type="ORF">EGYM00392_LOCUS4751</name>
    <name evidence="2" type="ORF">EGYM00392_LOCUS4752</name>
</gene>
<reference evidence="1" key="1">
    <citation type="submission" date="2021-01" db="EMBL/GenBank/DDBJ databases">
        <authorList>
            <person name="Corre E."/>
            <person name="Pelletier E."/>
            <person name="Niang G."/>
            <person name="Scheremetjew M."/>
            <person name="Finn R."/>
            <person name="Kale V."/>
            <person name="Holt S."/>
            <person name="Cochrane G."/>
            <person name="Meng A."/>
            <person name="Brown T."/>
            <person name="Cohen L."/>
        </authorList>
    </citation>
    <scope>NUCLEOTIDE SEQUENCE</scope>
    <source>
        <strain evidence="1">NIES-381</strain>
    </source>
</reference>
<sequence length="102" mass="11475">MLDVNRINVRVHVLLALYLPHFSFWDRPAMMMIMNSSAAPFSAASQKAFSQLAHVDWCYSRAHLICGGLEKGFEPQDTLFVAKFAPCWALRYGAVFPAAPTR</sequence>
<evidence type="ECO:0000313" key="1">
    <source>
        <dbReference type="EMBL" id="CAD8993701.1"/>
    </source>
</evidence>
<accession>A0A6U7TM13</accession>
<dbReference type="AlphaFoldDB" id="A0A6U7TM13"/>